<evidence type="ECO:0000313" key="1">
    <source>
        <dbReference type="EMBL" id="KAF7278118.1"/>
    </source>
</evidence>
<reference evidence="1" key="1">
    <citation type="submission" date="2020-08" db="EMBL/GenBank/DDBJ databases">
        <title>Genome sequencing and assembly of the red palm weevil Rhynchophorus ferrugineus.</title>
        <authorList>
            <person name="Dias G.B."/>
            <person name="Bergman C.M."/>
            <person name="Manee M."/>
        </authorList>
    </citation>
    <scope>NUCLEOTIDE SEQUENCE</scope>
    <source>
        <strain evidence="1">AA-2017</strain>
        <tissue evidence="1">Whole larva</tissue>
    </source>
</reference>
<gene>
    <name evidence="1" type="ORF">GWI33_008737</name>
</gene>
<organism evidence="1 2">
    <name type="scientific">Rhynchophorus ferrugineus</name>
    <name type="common">Red palm weevil</name>
    <name type="synonym">Curculio ferrugineus</name>
    <dbReference type="NCBI Taxonomy" id="354439"/>
    <lineage>
        <taxon>Eukaryota</taxon>
        <taxon>Metazoa</taxon>
        <taxon>Ecdysozoa</taxon>
        <taxon>Arthropoda</taxon>
        <taxon>Hexapoda</taxon>
        <taxon>Insecta</taxon>
        <taxon>Pterygota</taxon>
        <taxon>Neoptera</taxon>
        <taxon>Endopterygota</taxon>
        <taxon>Coleoptera</taxon>
        <taxon>Polyphaga</taxon>
        <taxon>Cucujiformia</taxon>
        <taxon>Curculionidae</taxon>
        <taxon>Dryophthorinae</taxon>
        <taxon>Rhynchophorus</taxon>
    </lineage>
</organism>
<sequence>MAENGNEDDTAILIRDRFQKSNSSGTAFFSLDHPAPIQKSLRQDKHAFSPFHYRPVDMGEIEFRRILGTLSWTFIPLCSLTQCQSSWVRGVSRLFAYSFHPP</sequence>
<accession>A0A834IG93</accession>
<evidence type="ECO:0000313" key="2">
    <source>
        <dbReference type="Proteomes" id="UP000625711"/>
    </source>
</evidence>
<dbReference type="Proteomes" id="UP000625711">
    <property type="component" value="Unassembled WGS sequence"/>
</dbReference>
<protein>
    <submittedName>
        <fullName evidence="1">Uncharacterized protein</fullName>
    </submittedName>
</protein>
<dbReference type="EMBL" id="JAACXV010000406">
    <property type="protein sequence ID" value="KAF7278118.1"/>
    <property type="molecule type" value="Genomic_DNA"/>
</dbReference>
<keyword evidence="2" id="KW-1185">Reference proteome</keyword>
<comment type="caution">
    <text evidence="1">The sequence shown here is derived from an EMBL/GenBank/DDBJ whole genome shotgun (WGS) entry which is preliminary data.</text>
</comment>
<name>A0A834IG93_RHYFE</name>
<dbReference type="AlphaFoldDB" id="A0A834IG93"/>
<proteinExistence type="predicted"/>